<gene>
    <name evidence="4" type="ORF">LTR62_003990</name>
</gene>
<dbReference type="InterPro" id="IPR057081">
    <property type="entry name" value="PH_N"/>
</dbReference>
<organism evidence="4 5">
    <name type="scientific">Meristemomyces frigidus</name>
    <dbReference type="NCBI Taxonomy" id="1508187"/>
    <lineage>
        <taxon>Eukaryota</taxon>
        <taxon>Fungi</taxon>
        <taxon>Dikarya</taxon>
        <taxon>Ascomycota</taxon>
        <taxon>Pezizomycotina</taxon>
        <taxon>Dothideomycetes</taxon>
        <taxon>Dothideomycetidae</taxon>
        <taxon>Mycosphaerellales</taxon>
        <taxon>Teratosphaeriaceae</taxon>
        <taxon>Meristemomyces</taxon>
    </lineage>
</organism>
<feature type="domain" description="PH" evidence="3">
    <location>
        <begin position="398"/>
        <end position="509"/>
    </location>
</feature>
<proteinExistence type="predicted"/>
<comment type="caution">
    <text evidence="4">The sequence shown here is derived from an EMBL/GenBank/DDBJ whole genome shotgun (WGS) entry which is preliminary data.</text>
</comment>
<dbReference type="AlphaFoldDB" id="A0AAN7TJ82"/>
<dbReference type="Pfam" id="PF23076">
    <property type="entry name" value="PH_FT_C"/>
    <property type="match status" value="1"/>
</dbReference>
<evidence type="ECO:0000259" key="2">
    <source>
        <dbReference type="Pfam" id="PF23074"/>
    </source>
</evidence>
<name>A0AAN7TJ82_9PEZI</name>
<evidence type="ECO:0000259" key="3">
    <source>
        <dbReference type="Pfam" id="PF23076"/>
    </source>
</evidence>
<dbReference type="Proteomes" id="UP001310890">
    <property type="component" value="Unassembled WGS sequence"/>
</dbReference>
<dbReference type="EMBL" id="JAVRRL010000003">
    <property type="protein sequence ID" value="KAK5117946.1"/>
    <property type="molecule type" value="Genomic_DNA"/>
</dbReference>
<dbReference type="InterPro" id="IPR057082">
    <property type="entry name" value="PH_C"/>
</dbReference>
<feature type="compositionally biased region" description="Pro residues" evidence="1">
    <location>
        <begin position="217"/>
        <end position="228"/>
    </location>
</feature>
<sequence length="518" mass="58781">MAQQTSPLVTVAQDAEDAATGLHVFRESLPRYAIDITAIIAGLFAISSSLRRLVVAESDPHLQPSFYRIRQDVAMLLQSLQASINDIFNMFRRSRARSRQIVWEDLQHKMASEEGLGLLGRLECYRIFLQAQFQIVSGAPPHNIIELKRQIRGLRHAQGLEEVSMHPQMPPPSLNSPGARTPRPPRAHAGPPPAERDTPRSPVMEVNYDFEDWIPGRPRPPVPTPPLRSPQFASSPSPTLSSSYTSYSTGPVAEPAVHWSQRIYNGSNPATRFLPQFQLREHPFDGEDLRLRLYVRLPDLRTRVFVMTTDRARRVTHFCIPIANLKVIRDRSCLKLCRARVDGSYEPWVILNFVLYERMVLFYCTFVAMKYQDQRGLPEESLHDRLELESPNGEGEELIFGGIIQHGSMLHALRLFRDTTSYGVRIEASALRGVMKDVPIWTAFVTRYATDPDHVQYEGKGFVSLIALRTPPYVFLPSYEPLRSREGQYLLGFTTSRDGKQFIEAWAGLCRSQPPPAP</sequence>
<feature type="domain" description="PH" evidence="2">
    <location>
        <begin position="279"/>
        <end position="378"/>
    </location>
</feature>
<dbReference type="Pfam" id="PF23074">
    <property type="entry name" value="PH_FT_N"/>
    <property type="match status" value="1"/>
</dbReference>
<protein>
    <submittedName>
        <fullName evidence="4">Uncharacterized protein</fullName>
    </submittedName>
</protein>
<evidence type="ECO:0000313" key="5">
    <source>
        <dbReference type="Proteomes" id="UP001310890"/>
    </source>
</evidence>
<feature type="region of interest" description="Disordered" evidence="1">
    <location>
        <begin position="214"/>
        <end position="242"/>
    </location>
</feature>
<feature type="region of interest" description="Disordered" evidence="1">
    <location>
        <begin position="164"/>
        <end position="202"/>
    </location>
</feature>
<accession>A0AAN7TJ82</accession>
<evidence type="ECO:0000313" key="4">
    <source>
        <dbReference type="EMBL" id="KAK5117946.1"/>
    </source>
</evidence>
<reference evidence="4" key="1">
    <citation type="submission" date="2023-08" db="EMBL/GenBank/DDBJ databases">
        <title>Black Yeasts Isolated from many extreme environments.</title>
        <authorList>
            <person name="Coleine C."/>
            <person name="Stajich J.E."/>
            <person name="Selbmann L."/>
        </authorList>
    </citation>
    <scope>NUCLEOTIDE SEQUENCE</scope>
    <source>
        <strain evidence="4">CCFEE 5401</strain>
    </source>
</reference>
<evidence type="ECO:0000256" key="1">
    <source>
        <dbReference type="SAM" id="MobiDB-lite"/>
    </source>
</evidence>